<name>A0A382DX27_9ZZZZ</name>
<evidence type="ECO:0000313" key="1">
    <source>
        <dbReference type="EMBL" id="SVB42699.1"/>
    </source>
</evidence>
<protein>
    <submittedName>
        <fullName evidence="1">Uncharacterized protein</fullName>
    </submittedName>
</protein>
<accession>A0A382DX27</accession>
<dbReference type="EMBL" id="UINC01041435">
    <property type="protein sequence ID" value="SVB42699.1"/>
    <property type="molecule type" value="Genomic_DNA"/>
</dbReference>
<proteinExistence type="predicted"/>
<reference evidence="1" key="1">
    <citation type="submission" date="2018-05" db="EMBL/GenBank/DDBJ databases">
        <authorList>
            <person name="Lanie J.A."/>
            <person name="Ng W.-L."/>
            <person name="Kazmierczak K.M."/>
            <person name="Andrzejewski T.M."/>
            <person name="Davidsen T.M."/>
            <person name="Wayne K.J."/>
            <person name="Tettelin H."/>
            <person name="Glass J.I."/>
            <person name="Rusch D."/>
            <person name="Podicherti R."/>
            <person name="Tsui H.-C.T."/>
            <person name="Winkler M.E."/>
        </authorList>
    </citation>
    <scope>NUCLEOTIDE SEQUENCE</scope>
</reference>
<dbReference type="AlphaFoldDB" id="A0A382DX27"/>
<sequence>MLVENGYTGTSPEDTVNGWFTDVCRGIIREESADDFIVDEDVIRTSDLNKKELNKDD</sequence>
<organism evidence="1">
    <name type="scientific">marine metagenome</name>
    <dbReference type="NCBI Taxonomy" id="408172"/>
    <lineage>
        <taxon>unclassified sequences</taxon>
        <taxon>metagenomes</taxon>
        <taxon>ecological metagenomes</taxon>
    </lineage>
</organism>
<gene>
    <name evidence="1" type="ORF">METZ01_LOCUS195553</name>
</gene>